<dbReference type="Proteomes" id="UP000194977">
    <property type="component" value="Unassembled WGS sequence"/>
</dbReference>
<evidence type="ECO:0000259" key="6">
    <source>
        <dbReference type="Pfam" id="PF17206"/>
    </source>
</evidence>
<dbReference type="AlphaFoldDB" id="A0A242NJW1"/>
<name>A0A242NJW1_9GAMM</name>
<dbReference type="PIRSF" id="PIRSF019401">
    <property type="entry name" value="SeqA"/>
    <property type="match status" value="1"/>
</dbReference>
<dbReference type="SUPFAM" id="SSF47598">
    <property type="entry name" value="Ribbon-helix-helix"/>
    <property type="match status" value="1"/>
</dbReference>
<comment type="similarity">
    <text evidence="4">Belongs to the SeqA family.</text>
</comment>
<comment type="subcellular location">
    <subcellularLocation>
        <location evidence="4">Cytoplasm</location>
    </subcellularLocation>
</comment>
<keyword evidence="1 4" id="KW-0963">Cytoplasm</keyword>
<evidence type="ECO:0000256" key="3">
    <source>
        <dbReference type="ARBA" id="ARBA00023125"/>
    </source>
</evidence>
<dbReference type="GO" id="GO:0006355">
    <property type="term" value="P:regulation of DNA-templated transcription"/>
    <property type="evidence" value="ECO:0007669"/>
    <property type="project" value="InterPro"/>
</dbReference>
<dbReference type="OrthoDB" id="5591069at2"/>
<dbReference type="EMBL" id="NARP01000011">
    <property type="protein sequence ID" value="OTQ00094.1"/>
    <property type="molecule type" value="Genomic_DNA"/>
</dbReference>
<dbReference type="EMBL" id="NART01000019">
    <property type="protein sequence ID" value="OTQ10364.1"/>
    <property type="molecule type" value="Genomic_DNA"/>
</dbReference>
<feature type="domain" description="Negative modulator of initiation of replication SeqA N-terminal" evidence="6">
    <location>
        <begin position="1"/>
        <end position="35"/>
    </location>
</feature>
<dbReference type="GO" id="GO:0005737">
    <property type="term" value="C:cytoplasm"/>
    <property type="evidence" value="ECO:0007669"/>
    <property type="project" value="UniProtKB-SubCell"/>
</dbReference>
<dbReference type="InterPro" id="IPR010985">
    <property type="entry name" value="Ribbon_hlx_hlx"/>
</dbReference>
<dbReference type="InterPro" id="IPR036835">
    <property type="entry name" value="SeqA_DNA-bd_C_sf"/>
</dbReference>
<dbReference type="InterPro" id="IPR005621">
    <property type="entry name" value="SeqA"/>
</dbReference>
<evidence type="ECO:0000313" key="10">
    <source>
        <dbReference type="Proteomes" id="UP000194977"/>
    </source>
</evidence>
<dbReference type="InterPro" id="IPR026577">
    <property type="entry name" value="SeqA_DNA-bd_C"/>
</dbReference>
<proteinExistence type="inferred from homology"/>
<evidence type="ECO:0000313" key="7">
    <source>
        <dbReference type="EMBL" id="OTQ00094.1"/>
    </source>
</evidence>
<comment type="function">
    <text evidence="4">Negative regulator of replication initiation, which contributes to regulation of DNA replication and ensures that replication initiation occurs exactly once per chromosome per cell cycle. Binds to pairs of hemimethylated GATC sequences in the oriC region, thus preventing assembly of replication proteins and re-initiation at newly replicated origins. Repression is relieved when the region becomes fully methylated.</text>
</comment>
<evidence type="ECO:0000313" key="9">
    <source>
        <dbReference type="Proteomes" id="UP000194800"/>
    </source>
</evidence>
<dbReference type="InterPro" id="IPR033761">
    <property type="entry name" value="SeqA_N"/>
</dbReference>
<dbReference type="GO" id="GO:0003677">
    <property type="term" value="F:DNA binding"/>
    <property type="evidence" value="ECO:0007669"/>
    <property type="project" value="UniProtKB-KW"/>
</dbReference>
<dbReference type="Pfam" id="PF17206">
    <property type="entry name" value="SeqA_N"/>
    <property type="match status" value="1"/>
</dbReference>
<evidence type="ECO:0000256" key="4">
    <source>
        <dbReference type="PIRNR" id="PIRNR019401"/>
    </source>
</evidence>
<reference evidence="9 10" key="1">
    <citation type="submission" date="2017-03" db="EMBL/GenBank/DDBJ databases">
        <title>Comparative genomics of honeybee gut symbionts reveal geographically distinct and subgroup specific antibiotic resistance.</title>
        <authorList>
            <person name="Ludvigsen J."/>
            <person name="Porcellato D."/>
            <person name="Labee-Lund T.M."/>
            <person name="Amdam G.V."/>
            <person name="Rudi K."/>
        </authorList>
    </citation>
    <scope>NUCLEOTIDE SEQUENCE [LARGE SCALE GENOMIC DNA]</scope>
    <source>
        <strain evidence="7 10">A-7-12</strain>
        <strain evidence="8 9">A-9-12</strain>
    </source>
</reference>
<keyword evidence="2 4" id="KW-0236">DNA replication inhibitor</keyword>
<dbReference type="SUPFAM" id="SSF82808">
    <property type="entry name" value="Replication modulator SeqA, C-terminal DNA-binding domain"/>
    <property type="match status" value="1"/>
</dbReference>
<gene>
    <name evidence="8" type="ORF">B6C91_05835</name>
    <name evidence="7" type="ORF">B6D08_05245</name>
</gene>
<keyword evidence="9" id="KW-1185">Reference proteome</keyword>
<accession>A0A242NJW1</accession>
<dbReference type="GO" id="GO:0032297">
    <property type="term" value="P:negative regulation of DNA-templated DNA replication initiation"/>
    <property type="evidence" value="ECO:0007669"/>
    <property type="project" value="InterPro"/>
</dbReference>
<dbReference type="Gene3D" id="1.20.1380.10">
    <property type="entry name" value="Replication modulator SeqA, C-terminal DNA-binding domain"/>
    <property type="match status" value="1"/>
</dbReference>
<dbReference type="Pfam" id="PF03925">
    <property type="entry name" value="SeqA"/>
    <property type="match status" value="1"/>
</dbReference>
<sequence length="170" mass="19330">MKTIEIDEELYHFIASQTKHIGEDASSILRRLLKINQPVKTKINVVSQPETQYTLFNDLLDSDLFINEKSIISRFILLLGALYNYNPALFSIAATSLHGSKRQYLAKDKKSLETSGKNTKPREVVGTPYWVISNTNTARKIYILESIMSDMGISENMINQVINIFSSQIK</sequence>
<dbReference type="Proteomes" id="UP000194800">
    <property type="component" value="Unassembled WGS sequence"/>
</dbReference>
<protein>
    <recommendedName>
        <fullName evidence="4">Negative modulator of initiation of replication</fullName>
    </recommendedName>
</protein>
<evidence type="ECO:0000256" key="1">
    <source>
        <dbReference type="ARBA" id="ARBA00022490"/>
    </source>
</evidence>
<comment type="caution">
    <text evidence="7">The sequence shown here is derived from an EMBL/GenBank/DDBJ whole genome shotgun (WGS) entry which is preliminary data.</text>
</comment>
<evidence type="ECO:0000259" key="5">
    <source>
        <dbReference type="Pfam" id="PF03925"/>
    </source>
</evidence>
<dbReference type="InterPro" id="IPR013321">
    <property type="entry name" value="Arc_rbn_hlx_hlx"/>
</dbReference>
<dbReference type="RefSeq" id="WP_086272105.1">
    <property type="nucleotide sequence ID" value="NZ_CAMLAF010000005.1"/>
</dbReference>
<organism evidence="7 10">
    <name type="scientific">Gilliamella apicola</name>
    <dbReference type="NCBI Taxonomy" id="1196095"/>
    <lineage>
        <taxon>Bacteria</taxon>
        <taxon>Pseudomonadati</taxon>
        <taxon>Pseudomonadota</taxon>
        <taxon>Gammaproteobacteria</taxon>
        <taxon>Orbales</taxon>
        <taxon>Orbaceae</taxon>
        <taxon>Gilliamella</taxon>
    </lineage>
</organism>
<evidence type="ECO:0000256" key="2">
    <source>
        <dbReference type="ARBA" id="ARBA00022880"/>
    </source>
</evidence>
<dbReference type="Gene3D" id="1.10.1220.10">
    <property type="entry name" value="Met repressor-like"/>
    <property type="match status" value="1"/>
</dbReference>
<feature type="domain" description="Replication modulator SeqA C-terminal DNA-binding" evidence="5">
    <location>
        <begin position="56"/>
        <end position="162"/>
    </location>
</feature>
<keyword evidence="3 4" id="KW-0238">DNA-binding</keyword>
<evidence type="ECO:0000313" key="8">
    <source>
        <dbReference type="EMBL" id="OTQ10364.1"/>
    </source>
</evidence>